<comment type="caution">
    <text evidence="1">The sequence shown here is derived from an EMBL/GenBank/DDBJ whole genome shotgun (WGS) entry which is preliminary data.</text>
</comment>
<dbReference type="Proteomes" id="UP001162992">
    <property type="component" value="Chromosome 19"/>
</dbReference>
<reference evidence="2" key="1">
    <citation type="journal article" date="2024" name="Proc. Natl. Acad. Sci. U.S.A.">
        <title>Extraordinary preservation of gene collinearity over three hundred million years revealed in homosporous lycophytes.</title>
        <authorList>
            <person name="Li C."/>
            <person name="Wickell D."/>
            <person name="Kuo L.Y."/>
            <person name="Chen X."/>
            <person name="Nie B."/>
            <person name="Liao X."/>
            <person name="Peng D."/>
            <person name="Ji J."/>
            <person name="Jenkins J."/>
            <person name="Williams M."/>
            <person name="Shu S."/>
            <person name="Plott C."/>
            <person name="Barry K."/>
            <person name="Rajasekar S."/>
            <person name="Grimwood J."/>
            <person name="Han X."/>
            <person name="Sun S."/>
            <person name="Hou Z."/>
            <person name="He W."/>
            <person name="Dai G."/>
            <person name="Sun C."/>
            <person name="Schmutz J."/>
            <person name="Leebens-Mack J.H."/>
            <person name="Li F.W."/>
            <person name="Wang L."/>
        </authorList>
    </citation>
    <scope>NUCLEOTIDE SEQUENCE [LARGE SCALE GENOMIC DNA]</scope>
    <source>
        <strain evidence="2">cv. PW_Plant_1</strain>
    </source>
</reference>
<organism evidence="1 2">
    <name type="scientific">Diphasiastrum complanatum</name>
    <name type="common">Issler's clubmoss</name>
    <name type="synonym">Lycopodium complanatum</name>
    <dbReference type="NCBI Taxonomy" id="34168"/>
    <lineage>
        <taxon>Eukaryota</taxon>
        <taxon>Viridiplantae</taxon>
        <taxon>Streptophyta</taxon>
        <taxon>Embryophyta</taxon>
        <taxon>Tracheophyta</taxon>
        <taxon>Lycopodiopsida</taxon>
        <taxon>Lycopodiales</taxon>
        <taxon>Lycopodiaceae</taxon>
        <taxon>Lycopodioideae</taxon>
        <taxon>Diphasiastrum</taxon>
    </lineage>
</organism>
<dbReference type="EMBL" id="CM055110">
    <property type="protein sequence ID" value="KAJ7521292.1"/>
    <property type="molecule type" value="Genomic_DNA"/>
</dbReference>
<accession>A0ACC2AUR3</accession>
<keyword evidence="2" id="KW-1185">Reference proteome</keyword>
<name>A0ACC2AUR3_DIPCM</name>
<protein>
    <submittedName>
        <fullName evidence="1">Uncharacterized protein</fullName>
    </submittedName>
</protein>
<evidence type="ECO:0000313" key="1">
    <source>
        <dbReference type="EMBL" id="KAJ7521292.1"/>
    </source>
</evidence>
<sequence length="410" mass="46041">MRRSELMSKGLRLLLRSQFSHLGCRSADISGWNGGNLQLLVPCRNTQVSSFSSIWGSVGAGSLCFTQPMLAASSKEQEGTIVDGNVEAMIQSSSEVQRIHGEMLADMKQLKMPPMKKLTLLLQECSTTEDVKLALDILTHLRSFRAAQCKQTRNFSEHLSELLFQSCIRAKAPEHALRILWRHNVHGLTPDLGIAHKLLGYAKEQGDLALMQQTLKTMVSNAIRPTTKTADIVLRLCKEKGDISLMLKLAKEFHVNGVKLHQALYDICISSVANTGNAKKVHEIQEWRHKFGLSHTTASSFALAKAFVMKKKPQKAASIIYNHCRDKNKCDKYLDTMVRTWPLELSSKRRKRSKEHFLADMRKTTISMMDLLAHLGYKTDFDVHKAFGTGKIIETHVEVVEIPHQQAALA</sequence>
<gene>
    <name evidence="1" type="ORF">O6H91_19G046000</name>
</gene>
<evidence type="ECO:0000313" key="2">
    <source>
        <dbReference type="Proteomes" id="UP001162992"/>
    </source>
</evidence>
<proteinExistence type="predicted"/>